<feature type="region of interest" description="Disordered" evidence="1">
    <location>
        <begin position="77"/>
        <end position="97"/>
    </location>
</feature>
<organism evidence="2 3">
    <name type="scientific">Chlamydomonas schloesseri</name>
    <dbReference type="NCBI Taxonomy" id="2026947"/>
    <lineage>
        <taxon>Eukaryota</taxon>
        <taxon>Viridiplantae</taxon>
        <taxon>Chlorophyta</taxon>
        <taxon>core chlorophytes</taxon>
        <taxon>Chlorophyceae</taxon>
        <taxon>CS clade</taxon>
        <taxon>Chlamydomonadales</taxon>
        <taxon>Chlamydomonadaceae</taxon>
        <taxon>Chlamydomonas</taxon>
    </lineage>
</organism>
<evidence type="ECO:0000313" key="3">
    <source>
        <dbReference type="Proteomes" id="UP000613740"/>
    </source>
</evidence>
<accession>A0A836B7L7</accession>
<sequence length="97" mass="10602">MPRRAVRAGDIGFLAKEAVQQGIDKRHHLKTHSEIGVGIAEINAQKVNNFINLPGLTFNEKSFASYISTASAMRRTMQQQAPVLRGSSPRKAAGGHY</sequence>
<comment type="caution">
    <text evidence="2">The sequence shown here is derived from an EMBL/GenBank/DDBJ whole genome shotgun (WGS) entry which is preliminary data.</text>
</comment>
<protein>
    <submittedName>
        <fullName evidence="2">Uncharacterized protein</fullName>
    </submittedName>
</protein>
<name>A0A836B7L7_9CHLO</name>
<evidence type="ECO:0000256" key="1">
    <source>
        <dbReference type="SAM" id="MobiDB-lite"/>
    </source>
</evidence>
<keyword evidence="3" id="KW-1185">Reference proteome</keyword>
<dbReference type="OrthoDB" id="522763at2759"/>
<reference evidence="2" key="1">
    <citation type="journal article" date="2020" name="bioRxiv">
        <title>Comparative genomics of Chlamydomonas.</title>
        <authorList>
            <person name="Craig R.J."/>
            <person name="Hasan A.R."/>
            <person name="Ness R.W."/>
            <person name="Keightley P.D."/>
        </authorList>
    </citation>
    <scope>NUCLEOTIDE SEQUENCE</scope>
    <source>
        <strain evidence="2">CCAP 11/173</strain>
    </source>
</reference>
<evidence type="ECO:0000313" key="2">
    <source>
        <dbReference type="EMBL" id="KAG2449843.1"/>
    </source>
</evidence>
<proteinExistence type="predicted"/>
<dbReference type="Proteomes" id="UP000613740">
    <property type="component" value="Unassembled WGS sequence"/>
</dbReference>
<gene>
    <name evidence="2" type="ORF">HYH02_005366</name>
</gene>
<dbReference type="AlphaFoldDB" id="A0A836B7L7"/>
<dbReference type="EMBL" id="JAEHOD010000013">
    <property type="protein sequence ID" value="KAG2449843.1"/>
    <property type="molecule type" value="Genomic_DNA"/>
</dbReference>